<proteinExistence type="predicted"/>
<feature type="region of interest" description="Disordered" evidence="1">
    <location>
        <begin position="185"/>
        <end position="213"/>
    </location>
</feature>
<evidence type="ECO:0000313" key="3">
    <source>
        <dbReference type="Proteomes" id="UP001318040"/>
    </source>
</evidence>
<evidence type="ECO:0000256" key="1">
    <source>
        <dbReference type="SAM" id="MobiDB-lite"/>
    </source>
</evidence>
<name>A0AAJ7TQK5_PETMA</name>
<feature type="transmembrane region" description="Helical" evidence="2">
    <location>
        <begin position="257"/>
        <end position="282"/>
    </location>
</feature>
<dbReference type="InterPro" id="IPR026801">
    <property type="entry name" value="TMEM160"/>
</dbReference>
<keyword evidence="2" id="KW-1133">Transmembrane helix</keyword>
<dbReference type="GeneID" id="116948347"/>
<evidence type="ECO:0000256" key="2">
    <source>
        <dbReference type="SAM" id="Phobius"/>
    </source>
</evidence>
<sequence>MSTRLAMPRLPAALRRVIAGTRGGGPGPPRPAGEICPGWWPVLGRVSMQERGTGMGVETGAHSTSWLPVLAGIYRQGGGFTLGTRPLSATESCRGWLLSVLGRVSRQDREPGVRGHLASVRVSCRVRWPDLGRVPRQGRGGLGPYVGFTAGPVRGDPIQAMVALPAVGPRRESRGLHTGMHYGARRTLQGQGDGPGQQGASPGQRTEARGSSELDRADAWMMRKAQETGYLSWLRNGLLATGIGIIAFVQSDMGREAAYGFFILGGLCISYGTASHMANIAVLRRAMMLSTSAVVLNTVGVLMLAVLWLTAVTLYVGRLEVEIVRDNGGEWDEGCEHCRGHEGEEEGKGRADK</sequence>
<protein>
    <submittedName>
        <fullName evidence="4">Transmembrane protein 160 isoform X1</fullName>
    </submittedName>
</protein>
<dbReference type="CTD" id="54958"/>
<dbReference type="Proteomes" id="UP001318040">
    <property type="component" value="Chromosome 33"/>
</dbReference>
<dbReference type="AlphaFoldDB" id="A0AAJ7TQK5"/>
<dbReference type="KEGG" id="pmrn:116948347"/>
<organism evidence="3 4">
    <name type="scientific">Petromyzon marinus</name>
    <name type="common">Sea lamprey</name>
    <dbReference type="NCBI Taxonomy" id="7757"/>
    <lineage>
        <taxon>Eukaryota</taxon>
        <taxon>Metazoa</taxon>
        <taxon>Chordata</taxon>
        <taxon>Craniata</taxon>
        <taxon>Vertebrata</taxon>
        <taxon>Cyclostomata</taxon>
        <taxon>Hyperoartia</taxon>
        <taxon>Petromyzontiformes</taxon>
        <taxon>Petromyzontidae</taxon>
        <taxon>Petromyzon</taxon>
    </lineage>
</organism>
<dbReference type="RefSeq" id="XP_032820832.1">
    <property type="nucleotide sequence ID" value="XM_032964941.1"/>
</dbReference>
<evidence type="ECO:0000313" key="4">
    <source>
        <dbReference type="RefSeq" id="XP_032820832.1"/>
    </source>
</evidence>
<keyword evidence="3" id="KW-1185">Reference proteome</keyword>
<dbReference type="PANTHER" id="PTHR16236">
    <property type="entry name" value="TRANSMEMBRANE PROTEIN 160"/>
    <property type="match status" value="1"/>
</dbReference>
<keyword evidence="2" id="KW-0472">Membrane</keyword>
<feature type="transmembrane region" description="Helical" evidence="2">
    <location>
        <begin position="230"/>
        <end position="251"/>
    </location>
</feature>
<keyword evidence="2 4" id="KW-0812">Transmembrane</keyword>
<dbReference type="PANTHER" id="PTHR16236:SF0">
    <property type="entry name" value="TRANSMEMBRANE PROTEIN 160"/>
    <property type="match status" value="1"/>
</dbReference>
<reference evidence="4" key="1">
    <citation type="submission" date="2025-08" db="UniProtKB">
        <authorList>
            <consortium name="RefSeq"/>
        </authorList>
    </citation>
    <scope>IDENTIFICATION</scope>
    <source>
        <tissue evidence="4">Sperm</tissue>
    </source>
</reference>
<gene>
    <name evidence="4" type="primary">TMEM160</name>
</gene>
<feature type="transmembrane region" description="Helical" evidence="2">
    <location>
        <begin position="294"/>
        <end position="316"/>
    </location>
</feature>
<accession>A0AAJ7TQK5</accession>